<keyword evidence="18" id="KW-1185">Reference proteome</keyword>
<feature type="domain" description="Riboflavin kinase" evidence="16">
    <location>
        <begin position="187"/>
        <end position="312"/>
    </location>
</feature>
<gene>
    <name evidence="17" type="ORF">HD599_001056</name>
</gene>
<evidence type="ECO:0000256" key="10">
    <source>
        <dbReference type="ARBA" id="ARBA00022827"/>
    </source>
</evidence>
<dbReference type="SMART" id="SM00904">
    <property type="entry name" value="Flavokinase"/>
    <property type="match status" value="1"/>
</dbReference>
<dbReference type="Pfam" id="PF06574">
    <property type="entry name" value="FAD_syn"/>
    <property type="match status" value="1"/>
</dbReference>
<dbReference type="CDD" id="cd02064">
    <property type="entry name" value="FAD_synthetase_N"/>
    <property type="match status" value="1"/>
</dbReference>
<dbReference type="AlphaFoldDB" id="A0A841AM71"/>
<dbReference type="SUPFAM" id="SSF82114">
    <property type="entry name" value="Riboflavin kinase-like"/>
    <property type="match status" value="1"/>
</dbReference>
<evidence type="ECO:0000256" key="8">
    <source>
        <dbReference type="ARBA" id="ARBA00022741"/>
    </source>
</evidence>
<evidence type="ECO:0000256" key="15">
    <source>
        <dbReference type="PIRNR" id="PIRNR004491"/>
    </source>
</evidence>
<dbReference type="InterPro" id="IPR023468">
    <property type="entry name" value="Riboflavin_kinase"/>
</dbReference>
<dbReference type="PANTHER" id="PTHR22749">
    <property type="entry name" value="RIBOFLAVIN KINASE/FMN ADENYLYLTRANSFERASE"/>
    <property type="match status" value="1"/>
</dbReference>
<comment type="pathway">
    <text evidence="3 15">Cofactor biosynthesis; FMN biosynthesis; FMN from riboflavin (ATP route): step 1/1.</text>
</comment>
<dbReference type="GO" id="GO:0008531">
    <property type="term" value="F:riboflavin kinase activity"/>
    <property type="evidence" value="ECO:0007669"/>
    <property type="project" value="UniProtKB-UniRule"/>
</dbReference>
<evidence type="ECO:0000313" key="17">
    <source>
        <dbReference type="EMBL" id="MBB5842733.1"/>
    </source>
</evidence>
<keyword evidence="10 15" id="KW-0274">FAD</keyword>
<dbReference type="FunFam" id="3.40.50.620:FF:000021">
    <property type="entry name" value="Riboflavin biosynthesis protein"/>
    <property type="match status" value="1"/>
</dbReference>
<keyword evidence="6 15" id="KW-0808">Transferase</keyword>
<evidence type="ECO:0000256" key="7">
    <source>
        <dbReference type="ARBA" id="ARBA00022695"/>
    </source>
</evidence>
<comment type="function">
    <text evidence="1">Catalyzes the phosphorylation of riboflavin to FMN followed by the adenylation of FMN to FAD.</text>
</comment>
<dbReference type="FunFam" id="2.40.30.30:FF:000003">
    <property type="entry name" value="Riboflavin biosynthesis protein"/>
    <property type="match status" value="1"/>
</dbReference>
<evidence type="ECO:0000256" key="9">
    <source>
        <dbReference type="ARBA" id="ARBA00022777"/>
    </source>
</evidence>
<dbReference type="GO" id="GO:0003919">
    <property type="term" value="F:FMN adenylyltransferase activity"/>
    <property type="evidence" value="ECO:0007669"/>
    <property type="project" value="UniProtKB-UniRule"/>
</dbReference>
<dbReference type="InterPro" id="IPR015864">
    <property type="entry name" value="FAD_synthase"/>
</dbReference>
<dbReference type="RefSeq" id="WP_184234309.1">
    <property type="nucleotide sequence ID" value="NZ_JACHMJ010000001.1"/>
</dbReference>
<dbReference type="GO" id="GO:0005524">
    <property type="term" value="F:ATP binding"/>
    <property type="evidence" value="ECO:0007669"/>
    <property type="project" value="UniProtKB-UniRule"/>
</dbReference>
<dbReference type="UniPathway" id="UPA00276">
    <property type="reaction ID" value="UER00406"/>
</dbReference>
<evidence type="ECO:0000256" key="5">
    <source>
        <dbReference type="ARBA" id="ARBA00022643"/>
    </source>
</evidence>
<keyword evidence="8 15" id="KW-0547">Nucleotide-binding</keyword>
<comment type="pathway">
    <text evidence="2 15">Cofactor biosynthesis; FAD biosynthesis; FAD from FMN: step 1/1.</text>
</comment>
<evidence type="ECO:0000256" key="11">
    <source>
        <dbReference type="ARBA" id="ARBA00022840"/>
    </source>
</evidence>
<dbReference type="Proteomes" id="UP000536685">
    <property type="component" value="Unassembled WGS sequence"/>
</dbReference>
<evidence type="ECO:0000256" key="1">
    <source>
        <dbReference type="ARBA" id="ARBA00002121"/>
    </source>
</evidence>
<keyword evidence="7 15" id="KW-0548">Nucleotidyltransferase</keyword>
<name>A0A841AM71_9MICO</name>
<dbReference type="GO" id="GO:0009231">
    <property type="term" value="P:riboflavin biosynthetic process"/>
    <property type="evidence" value="ECO:0007669"/>
    <property type="project" value="InterPro"/>
</dbReference>
<evidence type="ECO:0000256" key="3">
    <source>
        <dbReference type="ARBA" id="ARBA00005201"/>
    </source>
</evidence>
<evidence type="ECO:0000256" key="13">
    <source>
        <dbReference type="ARBA" id="ARBA00047880"/>
    </source>
</evidence>
<dbReference type="GO" id="GO:0006747">
    <property type="term" value="P:FAD biosynthetic process"/>
    <property type="evidence" value="ECO:0007669"/>
    <property type="project" value="UniProtKB-UniRule"/>
</dbReference>
<dbReference type="InterPro" id="IPR015865">
    <property type="entry name" value="Riboflavin_kinase_bac/euk"/>
</dbReference>
<evidence type="ECO:0000313" key="18">
    <source>
        <dbReference type="Proteomes" id="UP000536685"/>
    </source>
</evidence>
<evidence type="ECO:0000256" key="4">
    <source>
        <dbReference type="ARBA" id="ARBA00022630"/>
    </source>
</evidence>
<dbReference type="PIRSF" id="PIRSF004491">
    <property type="entry name" value="FAD_Synth"/>
    <property type="match status" value="1"/>
</dbReference>
<dbReference type="SUPFAM" id="SSF52374">
    <property type="entry name" value="Nucleotidylyl transferase"/>
    <property type="match status" value="1"/>
</dbReference>
<keyword evidence="12" id="KW-0511">Multifunctional enzyme</keyword>
<dbReference type="Gene3D" id="3.40.50.620">
    <property type="entry name" value="HUPs"/>
    <property type="match status" value="1"/>
</dbReference>
<dbReference type="GO" id="GO:0009398">
    <property type="term" value="P:FMN biosynthetic process"/>
    <property type="evidence" value="ECO:0007669"/>
    <property type="project" value="UniProtKB-UniRule"/>
</dbReference>
<comment type="similarity">
    <text evidence="15">Belongs to the ribF family.</text>
</comment>
<evidence type="ECO:0000256" key="6">
    <source>
        <dbReference type="ARBA" id="ARBA00022679"/>
    </source>
</evidence>
<accession>A0A841AM71</accession>
<dbReference type="NCBIfam" id="TIGR00083">
    <property type="entry name" value="ribF"/>
    <property type="match status" value="1"/>
</dbReference>
<comment type="caution">
    <text evidence="17">The sequence shown here is derived from an EMBL/GenBank/DDBJ whole genome shotgun (WGS) entry which is preliminary data.</text>
</comment>
<dbReference type="InterPro" id="IPR023465">
    <property type="entry name" value="Riboflavin_kinase_dom_sf"/>
</dbReference>
<comment type="catalytic activity">
    <reaction evidence="14 15">
        <text>FMN + ATP + H(+) = FAD + diphosphate</text>
        <dbReference type="Rhea" id="RHEA:17237"/>
        <dbReference type="ChEBI" id="CHEBI:15378"/>
        <dbReference type="ChEBI" id="CHEBI:30616"/>
        <dbReference type="ChEBI" id="CHEBI:33019"/>
        <dbReference type="ChEBI" id="CHEBI:57692"/>
        <dbReference type="ChEBI" id="CHEBI:58210"/>
        <dbReference type="EC" id="2.7.7.2"/>
    </reaction>
</comment>
<keyword evidence="9 15" id="KW-0418">Kinase</keyword>
<evidence type="ECO:0000256" key="12">
    <source>
        <dbReference type="ARBA" id="ARBA00023268"/>
    </source>
</evidence>
<evidence type="ECO:0000256" key="14">
    <source>
        <dbReference type="ARBA" id="ARBA00049494"/>
    </source>
</evidence>
<reference evidence="17 18" key="1">
    <citation type="submission" date="2020-08" db="EMBL/GenBank/DDBJ databases">
        <title>Sequencing the genomes of 1000 actinobacteria strains.</title>
        <authorList>
            <person name="Klenk H.-P."/>
        </authorList>
    </citation>
    <scope>NUCLEOTIDE SEQUENCE [LARGE SCALE GENOMIC DNA]</scope>
    <source>
        <strain evidence="17 18">DSM 105784</strain>
    </source>
</reference>
<dbReference type="UniPathway" id="UPA00277">
    <property type="reaction ID" value="UER00407"/>
</dbReference>
<evidence type="ECO:0000259" key="16">
    <source>
        <dbReference type="SMART" id="SM00904"/>
    </source>
</evidence>
<dbReference type="InterPro" id="IPR002606">
    <property type="entry name" value="Riboflavin_kinase_bac"/>
</dbReference>
<evidence type="ECO:0000256" key="2">
    <source>
        <dbReference type="ARBA" id="ARBA00004726"/>
    </source>
</evidence>
<dbReference type="Gene3D" id="2.40.30.30">
    <property type="entry name" value="Riboflavin kinase-like"/>
    <property type="match status" value="1"/>
</dbReference>
<dbReference type="Pfam" id="PF01687">
    <property type="entry name" value="Flavokinase"/>
    <property type="match status" value="1"/>
</dbReference>
<dbReference type="NCBIfam" id="NF004160">
    <property type="entry name" value="PRK05627.1-3"/>
    <property type="match status" value="1"/>
</dbReference>
<dbReference type="EMBL" id="JACHMJ010000001">
    <property type="protein sequence ID" value="MBB5842733.1"/>
    <property type="molecule type" value="Genomic_DNA"/>
</dbReference>
<dbReference type="EC" id="2.7.7.2" evidence="15"/>
<protein>
    <recommendedName>
        <fullName evidence="15">Riboflavin biosynthesis protein</fullName>
    </recommendedName>
    <domain>
        <recommendedName>
            <fullName evidence="15">Riboflavin kinase</fullName>
            <ecNumber evidence="15">2.7.1.26</ecNumber>
        </recommendedName>
        <alternativeName>
            <fullName evidence="15">Flavokinase</fullName>
        </alternativeName>
    </domain>
    <domain>
        <recommendedName>
            <fullName evidence="15">FMN adenylyltransferase</fullName>
            <ecNumber evidence="15">2.7.7.2</ecNumber>
        </recommendedName>
        <alternativeName>
            <fullName evidence="15">FAD pyrophosphorylase</fullName>
        </alternativeName>
        <alternativeName>
            <fullName evidence="15">FAD synthase</fullName>
        </alternativeName>
    </domain>
</protein>
<dbReference type="PANTHER" id="PTHR22749:SF6">
    <property type="entry name" value="RIBOFLAVIN KINASE"/>
    <property type="match status" value="1"/>
</dbReference>
<keyword evidence="11 15" id="KW-0067">ATP-binding</keyword>
<sequence length="321" mass="34429">MEFYDSLADVPAGFGPSAVAIGKFDGVHAGHRRIIGELRAVADRDSLEATIVTFDRHPLALLRPESCPPPLVSNDQKVALLAETGVDATLMLAFDRAFSEQSPEEFVQRILVDALHARVVMVGADFRFGSKGSGTVAVLTELGREHGFEVLIIDDVVSPEESHTRRASSTWIRELLAEGRVAEAAVVLGHAPVVRGVVVKGAQRGRELGFPTANLSPRNEGFIPGDGVYAAWFTVDGVRYASAVSIGNNPTFAGVPEKQVEAHLLDETIDLYGKLVEVAFVEYIRGQVKYTTIEALIDQIADDVAKVRVVLGQPAPAVAPG</sequence>
<keyword evidence="4 15" id="KW-0285">Flavoprotein</keyword>
<comment type="catalytic activity">
    <reaction evidence="13 15">
        <text>riboflavin + ATP = FMN + ADP + H(+)</text>
        <dbReference type="Rhea" id="RHEA:14357"/>
        <dbReference type="ChEBI" id="CHEBI:15378"/>
        <dbReference type="ChEBI" id="CHEBI:30616"/>
        <dbReference type="ChEBI" id="CHEBI:57986"/>
        <dbReference type="ChEBI" id="CHEBI:58210"/>
        <dbReference type="ChEBI" id="CHEBI:456216"/>
        <dbReference type="EC" id="2.7.1.26"/>
    </reaction>
</comment>
<proteinExistence type="inferred from homology"/>
<dbReference type="EC" id="2.7.1.26" evidence="15"/>
<organism evidence="17 18">
    <name type="scientific">Conyzicola lurida</name>
    <dbReference type="NCBI Taxonomy" id="1172621"/>
    <lineage>
        <taxon>Bacteria</taxon>
        <taxon>Bacillati</taxon>
        <taxon>Actinomycetota</taxon>
        <taxon>Actinomycetes</taxon>
        <taxon>Micrococcales</taxon>
        <taxon>Microbacteriaceae</taxon>
        <taxon>Conyzicola</taxon>
    </lineage>
</organism>
<keyword evidence="5 15" id="KW-0288">FMN</keyword>
<dbReference type="InterPro" id="IPR014729">
    <property type="entry name" value="Rossmann-like_a/b/a_fold"/>
</dbReference>